<organism evidence="1 2">
    <name type="scientific">Rhizopus stolonifer</name>
    <name type="common">Rhizopus nigricans</name>
    <dbReference type="NCBI Taxonomy" id="4846"/>
    <lineage>
        <taxon>Eukaryota</taxon>
        <taxon>Fungi</taxon>
        <taxon>Fungi incertae sedis</taxon>
        <taxon>Mucoromycota</taxon>
        <taxon>Mucoromycotina</taxon>
        <taxon>Mucoromycetes</taxon>
        <taxon>Mucorales</taxon>
        <taxon>Mucorineae</taxon>
        <taxon>Rhizopodaceae</taxon>
        <taxon>Rhizopus</taxon>
    </lineage>
</organism>
<protein>
    <submittedName>
        <fullName evidence="1">Transcription factor TFIIIC subunit tfc4</fullName>
    </submittedName>
</protein>
<name>A0A367J358_RHIST</name>
<comment type="caution">
    <text evidence="1">The sequence shown here is derived from an EMBL/GenBank/DDBJ whole genome shotgun (WGS) entry which is preliminary data.</text>
</comment>
<dbReference type="AlphaFoldDB" id="A0A367J358"/>
<reference evidence="1 2" key="1">
    <citation type="journal article" date="2018" name="G3 (Bethesda)">
        <title>Phylogenetic and Phylogenomic Definition of Rhizopus Species.</title>
        <authorList>
            <person name="Gryganskyi A.P."/>
            <person name="Golan J."/>
            <person name="Dolatabadi S."/>
            <person name="Mondo S."/>
            <person name="Robb S."/>
            <person name="Idnurm A."/>
            <person name="Muszewska A."/>
            <person name="Steczkiewicz K."/>
            <person name="Masonjones S."/>
            <person name="Liao H.L."/>
            <person name="Gajdeczka M.T."/>
            <person name="Anike F."/>
            <person name="Vuek A."/>
            <person name="Anishchenko I.M."/>
            <person name="Voigt K."/>
            <person name="de Hoog G.S."/>
            <person name="Smith M.E."/>
            <person name="Heitman J."/>
            <person name="Vilgalys R."/>
            <person name="Stajich J.E."/>
        </authorList>
    </citation>
    <scope>NUCLEOTIDE SEQUENCE [LARGE SCALE GENOMIC DNA]</scope>
    <source>
        <strain evidence="1 2">LSU 92-RS-03</strain>
    </source>
</reference>
<dbReference type="InterPro" id="IPR039340">
    <property type="entry name" value="Tfc4/TFIIIC-102/Sfc4"/>
</dbReference>
<evidence type="ECO:0000313" key="1">
    <source>
        <dbReference type="EMBL" id="RCH84161.1"/>
    </source>
</evidence>
<keyword evidence="2" id="KW-1185">Reference proteome</keyword>
<dbReference type="PANTHER" id="PTHR23082">
    <property type="entry name" value="TRANSCRIPTION INITIATION FACTOR IIIC TFIIIC , POLYPEPTIDE 3-RELATED"/>
    <property type="match status" value="1"/>
</dbReference>
<feature type="non-terminal residue" evidence="1">
    <location>
        <position position="1"/>
    </location>
</feature>
<dbReference type="GO" id="GO:0000127">
    <property type="term" value="C:transcription factor TFIIIC complex"/>
    <property type="evidence" value="ECO:0007669"/>
    <property type="project" value="TreeGrafter"/>
</dbReference>
<dbReference type="PANTHER" id="PTHR23082:SF0">
    <property type="entry name" value="GENERAL TRANSCRIPTION FACTOR 3C POLYPEPTIDE 3"/>
    <property type="match status" value="1"/>
</dbReference>
<dbReference type="OrthoDB" id="9991317at2759"/>
<gene>
    <name evidence="1" type="primary">TFC4_1</name>
    <name evidence="1" type="ORF">CU098_007323</name>
</gene>
<accession>A0A367J358</accession>
<proteinExistence type="predicted"/>
<dbReference type="GO" id="GO:0006383">
    <property type="term" value="P:transcription by RNA polymerase III"/>
    <property type="evidence" value="ECO:0007669"/>
    <property type="project" value="InterPro"/>
</dbReference>
<dbReference type="EMBL" id="PJQM01004525">
    <property type="protein sequence ID" value="RCH84161.1"/>
    <property type="molecule type" value="Genomic_DNA"/>
</dbReference>
<dbReference type="STRING" id="4846.A0A367J358"/>
<evidence type="ECO:0000313" key="2">
    <source>
        <dbReference type="Proteomes" id="UP000253551"/>
    </source>
</evidence>
<dbReference type="Proteomes" id="UP000253551">
    <property type="component" value="Unassembled WGS sequence"/>
</dbReference>
<sequence length="374" mass="42831">SLRYTGFYAFRKGKVKNRDTDNLNEEAHSMANRLRTRIPMNKWLRMIMRYAYVLTTFKRSLEAYNVLLKAISANVFYHDNPKKQALYLTMIGCGMIGKRGTMVQEGARWLCNYRQHKNDGFRIYAALVDSGYKDPTMYVSQNQLKYLTRMVRLMDAMVGNKNKENEGNNREQIRLLNEEILAMNIDPAAASENYYTRYYHTPTAVPPPIVKKMNVEGLSSLNPILLCLYGHMMTLSRSAVAASLFHMRAYAVAPKDRLNTLSLGISLLHTAIQRKSDDRHMQIVQGMMFIYEYAKLSGHNQESEYNIGRAFHLLGLTHLAVTHYEKVLCMPAPSKAATRQPKPFDKAAYNLHLIYITSGSLSLAQILLQKYCAV</sequence>